<protein>
    <recommendedName>
        <fullName evidence="4">VCBS repeat-containing protein</fullName>
    </recommendedName>
</protein>
<comment type="caution">
    <text evidence="2">The sequence shown here is derived from an EMBL/GenBank/DDBJ whole genome shotgun (WGS) entry which is preliminary data.</text>
</comment>
<evidence type="ECO:0000313" key="2">
    <source>
        <dbReference type="EMBL" id="MCQ4769632.1"/>
    </source>
</evidence>
<dbReference type="Proteomes" id="UP001204562">
    <property type="component" value="Unassembled WGS sequence"/>
</dbReference>
<proteinExistence type="predicted"/>
<name>A0AAW5JK37_9FIRM</name>
<keyword evidence="1" id="KW-0732">Signal</keyword>
<sequence>MRVAQCKMVLVAAVFLLLTGCLFQPPDDLYSLPEPPADYQNLYTKIDEVRAAGAEYAGPVQGTNTQPIQLVDLDGDGVQEAVVFFRILGDEQQLQIYVFHQLEDESYEVQSVIKGDGNAIYSVDYENLDDDLRNKELVVSWQISSLVYNLGAYRYSDQEGQYVELMFTSYNRFSLLDIDKDNQKEIMVLNLNSIQGEGQADLFDYDSNDKTMNLRDTAPMSKEIISISAMRNGSVKNGGLTAPALFVTSDLSNGISTITDIFAWRDGRLVNITLNTESGMSESTRRVNSMRTVAARDINRDGILELPRPSLLPAYAKENAESFWSVLWQQYDLQGSPIRVFNTYFNDSEGWYLILPDAWDGVITLAKSNIVSGERATTFYYWKDQDPGAAPQEFLTIYKLTGPNRETRSRTGNRFVLMADGDSTIYAAEFKSCDWDCGLDEEGLRELFQLIQPEWPDT</sequence>
<evidence type="ECO:0000313" key="3">
    <source>
        <dbReference type="Proteomes" id="UP001204562"/>
    </source>
</evidence>
<organism evidence="2 3">
    <name type="scientific">Intestinimonas massiliensis</name>
    <name type="common">ex Afouda et al. 2020</name>
    <dbReference type="NCBI Taxonomy" id="1673721"/>
    <lineage>
        <taxon>Bacteria</taxon>
        <taxon>Bacillati</taxon>
        <taxon>Bacillota</taxon>
        <taxon>Clostridia</taxon>
        <taxon>Eubacteriales</taxon>
        <taxon>Intestinimonas</taxon>
    </lineage>
</organism>
<dbReference type="AlphaFoldDB" id="A0AAW5JK37"/>
<evidence type="ECO:0000256" key="1">
    <source>
        <dbReference type="SAM" id="SignalP"/>
    </source>
</evidence>
<dbReference type="RefSeq" id="WP_256303358.1">
    <property type="nucleotide sequence ID" value="NZ_JANFYS010000005.1"/>
</dbReference>
<gene>
    <name evidence="2" type="ORF">NE579_03995</name>
</gene>
<accession>A0AAW5JK37</accession>
<reference evidence="2" key="1">
    <citation type="submission" date="2022-06" db="EMBL/GenBank/DDBJ databases">
        <title>Isolation of gut microbiota from human fecal samples.</title>
        <authorList>
            <person name="Pamer E.G."/>
            <person name="Barat B."/>
            <person name="Waligurski E."/>
            <person name="Medina S."/>
            <person name="Paddock L."/>
            <person name="Mostad J."/>
        </authorList>
    </citation>
    <scope>NUCLEOTIDE SEQUENCE</scope>
    <source>
        <strain evidence="2">DFI.9.91</strain>
    </source>
</reference>
<dbReference type="EMBL" id="JANFYS010000005">
    <property type="protein sequence ID" value="MCQ4769632.1"/>
    <property type="molecule type" value="Genomic_DNA"/>
</dbReference>
<evidence type="ECO:0008006" key="4">
    <source>
        <dbReference type="Google" id="ProtNLM"/>
    </source>
</evidence>
<dbReference type="PROSITE" id="PS51257">
    <property type="entry name" value="PROKAR_LIPOPROTEIN"/>
    <property type="match status" value="1"/>
</dbReference>
<dbReference type="SUPFAM" id="SSF69318">
    <property type="entry name" value="Integrin alpha N-terminal domain"/>
    <property type="match status" value="1"/>
</dbReference>
<feature type="signal peptide" evidence="1">
    <location>
        <begin position="1"/>
        <end position="23"/>
    </location>
</feature>
<feature type="chain" id="PRO_5043991954" description="VCBS repeat-containing protein" evidence="1">
    <location>
        <begin position="24"/>
        <end position="458"/>
    </location>
</feature>
<dbReference type="InterPro" id="IPR028994">
    <property type="entry name" value="Integrin_alpha_N"/>
</dbReference>